<gene>
    <name evidence="18" type="ORF">TEA_001325</name>
</gene>
<comment type="pathway">
    <text evidence="4">Cofactor metabolism; pyridoxal 5'-phosphate salvage; pyridoxal 5'-phosphate from pyridoxine 5'-phosphate: step 1/1.</text>
</comment>
<dbReference type="UniPathway" id="UPA01068">
    <property type="reaction ID" value="UER00304"/>
</dbReference>
<evidence type="ECO:0000256" key="12">
    <source>
        <dbReference type="ARBA" id="ARBA00050530"/>
    </source>
</evidence>
<evidence type="ECO:0000313" key="19">
    <source>
        <dbReference type="Proteomes" id="UP000306102"/>
    </source>
</evidence>
<dbReference type="EC" id="1.4.3.5" evidence="7"/>
<comment type="catalytic activity">
    <reaction evidence="13">
        <text>pyridoxine 5'-phosphate + O2 = pyridoxal 5'-phosphate + H2O2</text>
        <dbReference type="Rhea" id="RHEA:15149"/>
        <dbReference type="ChEBI" id="CHEBI:15379"/>
        <dbReference type="ChEBI" id="CHEBI:16240"/>
        <dbReference type="ChEBI" id="CHEBI:58589"/>
        <dbReference type="ChEBI" id="CHEBI:597326"/>
        <dbReference type="EC" id="1.4.3.5"/>
    </reaction>
    <physiologicalReaction direction="left-to-right" evidence="13">
        <dbReference type="Rhea" id="RHEA:15150"/>
    </physiologicalReaction>
</comment>
<dbReference type="GO" id="GO:0008615">
    <property type="term" value="P:pyridoxine biosynthetic process"/>
    <property type="evidence" value="ECO:0007669"/>
    <property type="project" value="UniProtKB-KW"/>
</dbReference>
<dbReference type="PROSITE" id="PS01064">
    <property type="entry name" value="PYRIDOX_OXIDASE"/>
    <property type="match status" value="1"/>
</dbReference>
<comment type="catalytic activity">
    <reaction evidence="12">
        <text>pyridoxamine 5'-phosphate + O2 + H2O = pyridoxal 5'-phosphate + H2O2 + NH4(+)</text>
        <dbReference type="Rhea" id="RHEA:15817"/>
        <dbReference type="ChEBI" id="CHEBI:15377"/>
        <dbReference type="ChEBI" id="CHEBI:15379"/>
        <dbReference type="ChEBI" id="CHEBI:16240"/>
        <dbReference type="ChEBI" id="CHEBI:28938"/>
        <dbReference type="ChEBI" id="CHEBI:58451"/>
        <dbReference type="ChEBI" id="CHEBI:597326"/>
        <dbReference type="EC" id="1.4.3.5"/>
    </reaction>
    <physiologicalReaction direction="left-to-right" evidence="12">
        <dbReference type="Rhea" id="RHEA:15818"/>
    </physiologicalReaction>
</comment>
<dbReference type="GO" id="GO:0004733">
    <property type="term" value="F:pyridoxamine phosphate oxidase activity"/>
    <property type="evidence" value="ECO:0007669"/>
    <property type="project" value="UniProtKB-EC"/>
</dbReference>
<comment type="caution">
    <text evidence="18">The sequence shown here is derived from an EMBL/GenBank/DDBJ whole genome shotgun (WGS) entry which is preliminary data.</text>
</comment>
<proteinExistence type="inferred from homology"/>
<comment type="similarity">
    <text evidence="5">Belongs to the pyridoxamine 5'-phosphate oxidase family.</text>
</comment>
<dbReference type="Pfam" id="PF01243">
    <property type="entry name" value="PNPOx_N"/>
    <property type="match status" value="1"/>
</dbReference>
<evidence type="ECO:0000256" key="4">
    <source>
        <dbReference type="ARBA" id="ARBA00005037"/>
    </source>
</evidence>
<comment type="pathway">
    <text evidence="3">Cofactor metabolism; pyridoxal 5'-phosphate salvage; pyridoxal 5'-phosphate from pyridoxamine 5'-phosphate: step 1/1.</text>
</comment>
<protein>
    <recommendedName>
        <fullName evidence="14">Pyridoxine-5'-phosphate oxidase</fullName>
        <ecNumber evidence="7">1.4.3.5</ecNumber>
    </recommendedName>
    <alternativeName>
        <fullName evidence="15">Pyridoxamine-phosphate oxidase</fullName>
    </alternativeName>
</protein>
<evidence type="ECO:0000256" key="6">
    <source>
        <dbReference type="ARBA" id="ARBA00011738"/>
    </source>
</evidence>
<dbReference type="InterPro" id="IPR019576">
    <property type="entry name" value="Pyridoxamine_oxidase_dimer_C"/>
</dbReference>
<evidence type="ECO:0000256" key="3">
    <source>
        <dbReference type="ARBA" id="ARBA00004738"/>
    </source>
</evidence>
<dbReference type="STRING" id="542762.A0A4S4DE18"/>
<dbReference type="Gene3D" id="2.30.110.10">
    <property type="entry name" value="Electron Transport, Fmn-binding Protein, Chain A"/>
    <property type="match status" value="1"/>
</dbReference>
<dbReference type="InterPro" id="IPR019740">
    <property type="entry name" value="Pyridox_Oxase_CS"/>
</dbReference>
<keyword evidence="10" id="KW-0560">Oxidoreductase</keyword>
<evidence type="ECO:0000259" key="17">
    <source>
        <dbReference type="Pfam" id="PF10590"/>
    </source>
</evidence>
<comment type="subunit">
    <text evidence="6">Homodimer.</text>
</comment>
<dbReference type="InterPro" id="IPR011576">
    <property type="entry name" value="Pyridox_Oxase_N"/>
</dbReference>
<evidence type="ECO:0000256" key="9">
    <source>
        <dbReference type="ARBA" id="ARBA00022643"/>
    </source>
</evidence>
<dbReference type="InterPro" id="IPR000659">
    <property type="entry name" value="Pyridox_Oxase"/>
</dbReference>
<dbReference type="PANTHER" id="PTHR10851:SF0">
    <property type="entry name" value="PYRIDOXINE-5'-PHOSPHATE OXIDASE"/>
    <property type="match status" value="1"/>
</dbReference>
<name>A0A4S4DE18_CAMSN</name>
<evidence type="ECO:0000256" key="15">
    <source>
        <dbReference type="ARBA" id="ARBA00077914"/>
    </source>
</evidence>
<evidence type="ECO:0000259" key="16">
    <source>
        <dbReference type="Pfam" id="PF01243"/>
    </source>
</evidence>
<dbReference type="SUPFAM" id="SSF50475">
    <property type="entry name" value="FMN-binding split barrel"/>
    <property type="match status" value="1"/>
</dbReference>
<evidence type="ECO:0000256" key="8">
    <source>
        <dbReference type="ARBA" id="ARBA00022630"/>
    </source>
</evidence>
<evidence type="ECO:0000256" key="10">
    <source>
        <dbReference type="ARBA" id="ARBA00023002"/>
    </source>
</evidence>
<dbReference type="PIRSF" id="PIRSF000190">
    <property type="entry name" value="Pyd_amn-ph_oxd"/>
    <property type="match status" value="1"/>
</dbReference>
<dbReference type="GO" id="GO:0010181">
    <property type="term" value="F:FMN binding"/>
    <property type="evidence" value="ECO:0007669"/>
    <property type="project" value="InterPro"/>
</dbReference>
<evidence type="ECO:0000256" key="2">
    <source>
        <dbReference type="ARBA" id="ARBA00003691"/>
    </source>
</evidence>
<keyword evidence="19" id="KW-1185">Reference proteome</keyword>
<dbReference type="PANTHER" id="PTHR10851">
    <property type="entry name" value="PYRIDOXINE-5-PHOSPHATE OXIDASE"/>
    <property type="match status" value="1"/>
</dbReference>
<evidence type="ECO:0000256" key="11">
    <source>
        <dbReference type="ARBA" id="ARBA00023096"/>
    </source>
</evidence>
<dbReference type="Proteomes" id="UP000306102">
    <property type="component" value="Unassembled WGS sequence"/>
</dbReference>
<dbReference type="NCBIfam" id="TIGR00558">
    <property type="entry name" value="pdxH"/>
    <property type="match status" value="1"/>
</dbReference>
<keyword evidence="9" id="KW-0288">FMN</keyword>
<dbReference type="FunFam" id="2.30.110.10:FF:000020">
    <property type="entry name" value="PNPO isoform 11"/>
    <property type="match status" value="1"/>
</dbReference>
<keyword evidence="8" id="KW-0285">Flavoprotein</keyword>
<evidence type="ECO:0000313" key="18">
    <source>
        <dbReference type="EMBL" id="THG00922.1"/>
    </source>
</evidence>
<keyword evidence="11" id="KW-0664">Pyridoxine biosynthesis</keyword>
<dbReference type="AlphaFoldDB" id="A0A4S4DE18"/>
<evidence type="ECO:0000256" key="5">
    <source>
        <dbReference type="ARBA" id="ARBA00007301"/>
    </source>
</evidence>
<sequence length="171" mass="19676">MLAIVSDACSVVSSRMVLLKGVDKDGFVWYTNYESQKALEISENPNASLLFYWDGLHRQARVEGFVEKVSDEESEQYFHSHLRGSQIGAIVSKQSTVIPGRHSLCQEYNDLEAKFSDGSPIPKPKQWGGYRLKPEIFEFWQGQQSRLHDRIRYTPEVVDGKRLWKIDRLAP</sequence>
<organism evidence="18 19">
    <name type="scientific">Camellia sinensis var. sinensis</name>
    <name type="common">China tea</name>
    <dbReference type="NCBI Taxonomy" id="542762"/>
    <lineage>
        <taxon>Eukaryota</taxon>
        <taxon>Viridiplantae</taxon>
        <taxon>Streptophyta</taxon>
        <taxon>Embryophyta</taxon>
        <taxon>Tracheophyta</taxon>
        <taxon>Spermatophyta</taxon>
        <taxon>Magnoliopsida</taxon>
        <taxon>eudicotyledons</taxon>
        <taxon>Gunneridae</taxon>
        <taxon>Pentapetalae</taxon>
        <taxon>asterids</taxon>
        <taxon>Ericales</taxon>
        <taxon>Theaceae</taxon>
        <taxon>Camellia</taxon>
    </lineage>
</organism>
<reference evidence="18 19" key="1">
    <citation type="journal article" date="2018" name="Proc. Natl. Acad. Sci. U.S.A.">
        <title>Draft genome sequence of Camellia sinensis var. sinensis provides insights into the evolution of the tea genome and tea quality.</title>
        <authorList>
            <person name="Wei C."/>
            <person name="Yang H."/>
            <person name="Wang S."/>
            <person name="Zhao J."/>
            <person name="Liu C."/>
            <person name="Gao L."/>
            <person name="Xia E."/>
            <person name="Lu Y."/>
            <person name="Tai Y."/>
            <person name="She G."/>
            <person name="Sun J."/>
            <person name="Cao H."/>
            <person name="Tong W."/>
            <person name="Gao Q."/>
            <person name="Li Y."/>
            <person name="Deng W."/>
            <person name="Jiang X."/>
            <person name="Wang W."/>
            <person name="Chen Q."/>
            <person name="Zhang S."/>
            <person name="Li H."/>
            <person name="Wu J."/>
            <person name="Wang P."/>
            <person name="Li P."/>
            <person name="Shi C."/>
            <person name="Zheng F."/>
            <person name="Jian J."/>
            <person name="Huang B."/>
            <person name="Shan D."/>
            <person name="Shi M."/>
            <person name="Fang C."/>
            <person name="Yue Y."/>
            <person name="Li F."/>
            <person name="Li D."/>
            <person name="Wei S."/>
            <person name="Han B."/>
            <person name="Jiang C."/>
            <person name="Yin Y."/>
            <person name="Xia T."/>
            <person name="Zhang Z."/>
            <person name="Bennetzen J.L."/>
            <person name="Zhao S."/>
            <person name="Wan X."/>
        </authorList>
    </citation>
    <scope>NUCLEOTIDE SEQUENCE [LARGE SCALE GENOMIC DNA]</scope>
    <source>
        <strain evidence="19">cv. Shuchazao</strain>
        <tissue evidence="18">Leaf</tissue>
    </source>
</reference>
<dbReference type="Pfam" id="PF10590">
    <property type="entry name" value="PNP_phzG_C"/>
    <property type="match status" value="1"/>
</dbReference>
<dbReference type="InterPro" id="IPR012349">
    <property type="entry name" value="Split_barrel_FMN-bd"/>
</dbReference>
<evidence type="ECO:0000256" key="7">
    <source>
        <dbReference type="ARBA" id="ARBA00012801"/>
    </source>
</evidence>
<feature type="domain" description="Pyridoxamine 5'-phosphate oxidase N-terminal" evidence="16">
    <location>
        <begin position="18"/>
        <end position="109"/>
    </location>
</feature>
<evidence type="ECO:0000256" key="13">
    <source>
        <dbReference type="ARBA" id="ARBA00052947"/>
    </source>
</evidence>
<evidence type="ECO:0000256" key="14">
    <source>
        <dbReference type="ARBA" id="ARBA00073441"/>
    </source>
</evidence>
<accession>A0A4S4DE18</accession>
<dbReference type="EMBL" id="SDRB02011558">
    <property type="protein sequence ID" value="THG00922.1"/>
    <property type="molecule type" value="Genomic_DNA"/>
</dbReference>
<comment type="function">
    <text evidence="2">Catalyzes the oxidation of either pyridoxine 5'-phosphate (PNP) or pyridoxamine 5'-phosphate (PMP) into pyridoxal 5'-phosphate (PLP).</text>
</comment>
<comment type="cofactor">
    <cofactor evidence="1">
        <name>FMN</name>
        <dbReference type="ChEBI" id="CHEBI:58210"/>
    </cofactor>
</comment>
<dbReference type="NCBIfam" id="NF004231">
    <property type="entry name" value="PRK05679.1"/>
    <property type="match status" value="1"/>
</dbReference>
<feature type="domain" description="Pyridoxine 5'-phosphate oxidase dimerisation C-terminal" evidence="17">
    <location>
        <begin position="127"/>
        <end position="171"/>
    </location>
</feature>
<evidence type="ECO:0000256" key="1">
    <source>
        <dbReference type="ARBA" id="ARBA00001917"/>
    </source>
</evidence>